<accession>A0A1Y5TV46</accession>
<organism evidence="1 2">
    <name type="scientific">Falsiruegeria litorea R37</name>
    <dbReference type="NCBI Taxonomy" id="1200284"/>
    <lineage>
        <taxon>Bacteria</taxon>
        <taxon>Pseudomonadati</taxon>
        <taxon>Pseudomonadota</taxon>
        <taxon>Alphaproteobacteria</taxon>
        <taxon>Rhodobacterales</taxon>
        <taxon>Roseobacteraceae</taxon>
        <taxon>Falsiruegeria</taxon>
    </lineage>
</organism>
<sequence length="2995" mass="310398">MGANHEGRWDGTSSRDELEINGINHQIYLWDGDDDLRTHTTNSLYASLGNGNDRLEIYNKAVTYATVNMGDGNDEAILGAVNLTVQSDTGNDIYKIVSGANINVTLGQGHKTIEGSVLGDITVTENWFGTTTGRHITVQSSSFANIRTGNGSDHIESLGVFRAHVDAGHGNNYVVVNGASSRAVTGNGHDTIKAGGLHTYVNAGGGNDNIYVTSAVGEVHGGSGNDTIHLNAVAGHVDGGYGDDTYRIYAAGANLTDHHGTNYIHFNAIGGNIQLGGGNDVIYANVVGVNVNAGHGNNRIELGALGANITAGNGHDIINVHAAGGGAVNAGHGNNTVNFTGAVADIQVGDGHDTINANVIGVNINAREGNNTINVRAAGANISAGSGNDVANIFAGAGGSVSLGHGDNTVNFTGAVAAVSVGDGDDTVNIDALGASINTNGGDDTIRVRAVGATVNAGSGENLFDIQAAGASLTAGSGDDYAYVGVGVGLLNLGDGDNYVDLRALGGSVDVGSGDDTIFVKVLGASINAGDGDNIVDARGFGVNATTGSGNDSIYSIGVGGQSIDSGNGNDRITAFGGVNIVSAGHGHNNVTVGGALNVVQAGFGDNVIGSYGGSNTILSGHGNNFIDAYGGANIVLTGNGNNDIDALGGLNIVLAGDGRNKIYAAGGANIIMTGNGGVTDNTQRHVPTIDDLGANLVANGSFEAGAHARAAGSASFGTPDGWTVAQSLLTEFQTDGVGGVETSSGRTFIELAANGENTAIYQDIGTRQNSVYEVAIDYRLRSASNPEHQAVEVYWAGERLGTLNNGTDWTTYTFRISGDVGDTSRLELRAIGDNPGFGGLIDNVRVQEVIALRAPENTIHSAAIATEYDGSGEYSDLGDFTSGGQMTIAGTARFDGVNNWERVFDFGGNRTTNTDTEGGNILFTRVGNTNDLRFEFNEGGAGSTKITISDYIEQGTEFDFSAVIDDQANELRLYLNGELAGSETLHGDVSERVRANNYVGRSNWDPDEAFEGSIQNFQVLNEAADLTQAQSLRGELASGPSVVAELLAEGQAPVGLLAESQAVFDGSGAYADLGNFVSGGQMTIAGTAQFDGNNSWERIFDFGGNRTSNTDTDGGNFLLARGGTSNDLVFMFSDPTAGDHEIRITDFIEQGTAFDFAAVVDDQENELRLYLNGELAGSTTVNAEISERIRANNYVGRSNWDNDEDFQGSVQNFQVFNEAVTLDEAQALRGNVATNSINVLNGAEPIGGYDGARSFSDGTHNNLYNTTTGGQLTITGKARFDGNNSYERIFDFGGNRTTNTDIEGGNILLARQGTTNNLTFQFSESGVGYTALTASNVIQQGEEFDFAAVVDDQAGELRLYLDGELAGTTELHGDVAERVRANNYVGRSNWDNDAAFDGQISDFAVYDQVLSEAQIKAIHDGPLVIAELQGQKDVVVPGNEIEAYGSGNLVVSGDGDDRIRAGSLLGIGTAAAVAAANNSEDDFVRGAFGTDDGTIYGEENLGSAFTNVLSGLGNLGNVIIAGEGDNVVKSYGGANIIQAGSGDDYIVAYGLANGVVAGDGNNKLQLIGAQNAVWGGNGNDEVHFIGDDNIFILGDGFNRVTGFAPSFFVPPGVNNVTGLIGNVIIGAGGVDDVIVFGTQNFLLLGGGNNFAIAVGKTNVIQGASGDDFFVGLGAGNFVNAGDGDNFLVLGGLLNFAMTGAGDDVSFQLGTDNIGFYGGGENRIFIGGERNFVLTGTGDDTVVSIAIPTVSLIIQAITGVELPTGNVAITGAGRDNVILIGRYNAALTGNDHDIAILGGEYNFLAAGAGDDISLLVGKHNFALYEGGRDIGLAIGENNIVFSGSGDDIVGVVGKTNVVFGGTGNDLVLAAGKFNFIVTDNELEFSTTQIASLVGEDNFNPVTDLKLEDGNGGSIQAGPFADVSAFFPDIEFSDPDVPDYAFPTLTLDQYDIPIPSIPELKGAPDYKYGELGNYGLPEIALPTISTPELQLPGQSFPSISIPDITAFNIQVDQAGVQITQETNISNNHFGAANSFGRDFLGANSSDGNAGTLFGTETDLTFWQEGEDYGVEGYTLAETNFGVGDADGSVDISAQASADEQDSASFTSATQGNYNLLDSSLDSQDELNIDRTGVEYDFSVEVQAGDVVSGSIEGSVAVPFSGTPDATHNTLSINGTQTGVALDLTNDKTYEVQVSYLASNVTGTEADDIIVYYTDERGKQEIGRIDPKTANKEETETFRFRAEEGGSISVEAQSGSTSTTEIKGVDVYKSDVSLIEMPTLSLPDLTLPEFHLNGLDLSGVEAIETALSGRELFGLQVPEFDIPSEDLKVPDFDLAEHVPADQVKLDALSYTIPALNIPNIAGIQWDERIGDYSHEFSLLQSQIVESEESIIALNPDYNGTGDTETVYGDIAVAVGEENHVYTGRGDDAAVLVGKKNVFYGGSEDDIAILAGETNLGILGTGNNVALAVGKSNRLASRGGTDFLIAIGEENNVTSAGDNAAVLLGKKNEYSAFNTFSGSDVVLSAGQENKLKLGYGNDTAFAIGYKNDISGQAADDIIVALGFENEVKLGTGSDFGVIAGVKNEVLGDATGQANGSDIIFTLGAANRVDAGGGTDSIFTLGLANQIIAGGGDDLVITGGVFNATSLGDGDDALVNFGAGSFTTGGLGDDYLIDMGVGFATFGNDGNDTFLSAGYGFTSGGAGNDNFLNFGLGTLEVYAEAGITILGDAISGVISALVQVSSLLGAETFKGPSQFLVNGTGVVSQGGAGEDVFFSGFGRTVALGQTGDDSYIYTIGSGEMVIGEHLGTDILGELDSQRFNVSGLNEGLNGESSLEDIIRGDEVNSIYIETARTDLTTELTIDNLKLSNSDATIDIVVNGASVGKILQNGLGDNDVFHLEDHDSTSSFTFAELKANLASTEPSQHTEFNSASVLAQGLQETLNWLNTVEAADAETSETGRELSTGEFAVVAEVYDTIYDAKTAVDGVFANKTDNSATSAT</sequence>
<evidence type="ECO:0000313" key="2">
    <source>
        <dbReference type="Proteomes" id="UP000193077"/>
    </source>
</evidence>
<dbReference type="SUPFAM" id="SSF49899">
    <property type="entry name" value="Concanavalin A-like lectins/glucanases"/>
    <property type="match status" value="3"/>
</dbReference>
<dbReference type="InterPro" id="IPR008979">
    <property type="entry name" value="Galactose-bd-like_sf"/>
</dbReference>
<dbReference type="OrthoDB" id="7970102at2"/>
<dbReference type="InterPro" id="IPR013320">
    <property type="entry name" value="ConA-like_dom_sf"/>
</dbReference>
<protein>
    <recommendedName>
        <fullName evidence="3">Bifunctional hemolysin/adenylate cyclase</fullName>
    </recommendedName>
</protein>
<proteinExistence type="predicted"/>
<name>A0A1Y5TV46_9RHOB</name>
<dbReference type="Pfam" id="PF13385">
    <property type="entry name" value="Laminin_G_3"/>
    <property type="match status" value="3"/>
</dbReference>
<dbReference type="Proteomes" id="UP000193077">
    <property type="component" value="Unassembled WGS sequence"/>
</dbReference>
<dbReference type="Gene3D" id="2.160.20.160">
    <property type="match status" value="4"/>
</dbReference>
<evidence type="ECO:0008006" key="3">
    <source>
        <dbReference type="Google" id="ProtNLM"/>
    </source>
</evidence>
<keyword evidence="2" id="KW-1185">Reference proteome</keyword>
<evidence type="ECO:0000313" key="1">
    <source>
        <dbReference type="EMBL" id="SLN73441.1"/>
    </source>
</evidence>
<dbReference type="EMBL" id="FWFO01000008">
    <property type="protein sequence ID" value="SLN73441.1"/>
    <property type="molecule type" value="Genomic_DNA"/>
</dbReference>
<dbReference type="SUPFAM" id="SSF49785">
    <property type="entry name" value="Galactose-binding domain-like"/>
    <property type="match status" value="1"/>
</dbReference>
<gene>
    <name evidence="1" type="ORF">TRL7639_04422</name>
</gene>
<reference evidence="1 2" key="1">
    <citation type="submission" date="2017-03" db="EMBL/GenBank/DDBJ databases">
        <authorList>
            <person name="Afonso C.L."/>
            <person name="Miller P.J."/>
            <person name="Scott M.A."/>
            <person name="Spackman E."/>
            <person name="Goraichik I."/>
            <person name="Dimitrov K.M."/>
            <person name="Suarez D.L."/>
            <person name="Swayne D.E."/>
        </authorList>
    </citation>
    <scope>NUCLEOTIDE SEQUENCE [LARGE SCALE GENOMIC DNA]</scope>
    <source>
        <strain evidence="1 2">CECT 7639</strain>
    </source>
</reference>
<dbReference type="InterPro" id="IPR011049">
    <property type="entry name" value="Serralysin-like_metalloprot_C"/>
</dbReference>
<dbReference type="Gene3D" id="2.60.120.200">
    <property type="match status" value="3"/>
</dbReference>
<dbReference type="SUPFAM" id="SSF51120">
    <property type="entry name" value="beta-Roll"/>
    <property type="match status" value="5"/>
</dbReference>